<comment type="caution">
    <text evidence="2">The sequence shown here is derived from an EMBL/GenBank/DDBJ whole genome shotgun (WGS) entry which is preliminary data.</text>
</comment>
<feature type="transmembrane region" description="Helical" evidence="1">
    <location>
        <begin position="6"/>
        <end position="31"/>
    </location>
</feature>
<protein>
    <submittedName>
        <fullName evidence="2">Anthrone oxygenase family protein</fullName>
    </submittedName>
</protein>
<keyword evidence="1" id="KW-1133">Transmembrane helix</keyword>
<keyword evidence="1" id="KW-0472">Membrane</keyword>
<evidence type="ECO:0000313" key="3">
    <source>
        <dbReference type="Proteomes" id="UP001550850"/>
    </source>
</evidence>
<feature type="transmembrane region" description="Helical" evidence="1">
    <location>
        <begin position="84"/>
        <end position="104"/>
    </location>
</feature>
<dbReference type="RefSeq" id="WP_108953233.1">
    <property type="nucleotide sequence ID" value="NZ_BEVZ01000002.1"/>
</dbReference>
<gene>
    <name evidence="2" type="ORF">AB0E65_27820</name>
</gene>
<keyword evidence="1" id="KW-0812">Transmembrane</keyword>
<evidence type="ECO:0000313" key="2">
    <source>
        <dbReference type="EMBL" id="MEU3557985.1"/>
    </source>
</evidence>
<keyword evidence="3" id="KW-1185">Reference proteome</keyword>
<reference evidence="2 3" key="1">
    <citation type="submission" date="2024-06" db="EMBL/GenBank/DDBJ databases">
        <title>The Natural Products Discovery Center: Release of the First 8490 Sequenced Strains for Exploring Actinobacteria Biosynthetic Diversity.</title>
        <authorList>
            <person name="Kalkreuter E."/>
            <person name="Kautsar S.A."/>
            <person name="Yang D."/>
            <person name="Bader C.D."/>
            <person name="Teijaro C.N."/>
            <person name="Fluegel L."/>
            <person name="Davis C.M."/>
            <person name="Simpson J.R."/>
            <person name="Lauterbach L."/>
            <person name="Steele A.D."/>
            <person name="Gui C."/>
            <person name="Meng S."/>
            <person name="Li G."/>
            <person name="Viehrig K."/>
            <person name="Ye F."/>
            <person name="Su P."/>
            <person name="Kiefer A.F."/>
            <person name="Nichols A."/>
            <person name="Cepeda A.J."/>
            <person name="Yan W."/>
            <person name="Fan B."/>
            <person name="Jiang Y."/>
            <person name="Adhikari A."/>
            <person name="Zheng C.-J."/>
            <person name="Schuster L."/>
            <person name="Cowan T.M."/>
            <person name="Smanski M.J."/>
            <person name="Chevrette M.G."/>
            <person name="De Carvalho L.P.S."/>
            <person name="Shen B."/>
        </authorList>
    </citation>
    <scope>NUCLEOTIDE SEQUENCE [LARGE SCALE GENOMIC DNA]</scope>
    <source>
        <strain evidence="2 3">NPDC038104</strain>
    </source>
</reference>
<sequence length="167" mass="17442">METARSVVLVAATVTTGLVAGLFYAFSIAVMPGLARTDDRTVVRTMRSINAAILNGWFLLGYLGALLFDVVAVVLLAVDRGTDGGLVPVVAATALYLAAVLLTARVNIPLNNGLERVDAEAGAAGSAAARSRFERPWVRANHGRTLLCTASFALLCRALLEQGTVTG</sequence>
<dbReference type="Pfam" id="PF08592">
    <property type="entry name" value="Anthrone_oxy"/>
    <property type="match status" value="1"/>
</dbReference>
<name>A0ABV2YQH3_9ACTN</name>
<organism evidence="2 3">
    <name type="scientific">Streptomyces fragilis</name>
    <dbReference type="NCBI Taxonomy" id="67301"/>
    <lineage>
        <taxon>Bacteria</taxon>
        <taxon>Bacillati</taxon>
        <taxon>Actinomycetota</taxon>
        <taxon>Actinomycetes</taxon>
        <taxon>Kitasatosporales</taxon>
        <taxon>Streptomycetaceae</taxon>
        <taxon>Streptomyces</taxon>
    </lineage>
</organism>
<evidence type="ECO:0000256" key="1">
    <source>
        <dbReference type="SAM" id="Phobius"/>
    </source>
</evidence>
<feature type="transmembrane region" description="Helical" evidence="1">
    <location>
        <begin position="52"/>
        <end position="78"/>
    </location>
</feature>
<dbReference type="EMBL" id="JBEZUR010000078">
    <property type="protein sequence ID" value="MEU3557985.1"/>
    <property type="molecule type" value="Genomic_DNA"/>
</dbReference>
<proteinExistence type="predicted"/>
<dbReference type="InterPro" id="IPR013901">
    <property type="entry name" value="Anthrone_oxy"/>
</dbReference>
<dbReference type="Proteomes" id="UP001550850">
    <property type="component" value="Unassembled WGS sequence"/>
</dbReference>
<accession>A0ABV2YQH3</accession>